<feature type="compositionally biased region" description="Low complexity" evidence="1">
    <location>
        <begin position="24"/>
        <end position="38"/>
    </location>
</feature>
<evidence type="ECO:0000313" key="3">
    <source>
        <dbReference type="Proteomes" id="UP000298390"/>
    </source>
</evidence>
<gene>
    <name evidence="2" type="ORF">EVJ58_g8117</name>
</gene>
<sequence length="263" mass="29693">MKTFSFPRPERPAQRRCPRPPRDLLPLEAIPDDSNLPSLPSPPRKFSDPSYTLTTHLVPVALPRSTPEVPLPATSARVATDAGAVSLAKELIAIRDSYWDGELNLPNSTKPLWACVNRYVRRDINNVDGGKGVTLVLAHANGYHKEIWEPTIAHMIRAQNNSSSQVQIDEEAMTYTDMLTMYETWDLIDDLDERVELRWILAGKIGKGEEWFRETTSWRRPANSSNVVFSQAGHLIVMEAPEELGKDIFSFIEHKSNPLHSKL</sequence>
<dbReference type="STRING" id="34475.A0A4Y9Y1P3"/>
<comment type="caution">
    <text evidence="2">The sequence shown here is derived from an EMBL/GenBank/DDBJ whole genome shotgun (WGS) entry which is preliminary data.</text>
</comment>
<dbReference type="Gene3D" id="3.40.50.1820">
    <property type="entry name" value="alpha/beta hydrolase"/>
    <property type="match status" value="1"/>
</dbReference>
<feature type="region of interest" description="Disordered" evidence="1">
    <location>
        <begin position="1"/>
        <end position="48"/>
    </location>
</feature>
<organism evidence="2 3">
    <name type="scientific">Rhodofomes roseus</name>
    <dbReference type="NCBI Taxonomy" id="34475"/>
    <lineage>
        <taxon>Eukaryota</taxon>
        <taxon>Fungi</taxon>
        <taxon>Dikarya</taxon>
        <taxon>Basidiomycota</taxon>
        <taxon>Agaricomycotina</taxon>
        <taxon>Agaricomycetes</taxon>
        <taxon>Polyporales</taxon>
        <taxon>Rhodofomes</taxon>
    </lineage>
</organism>
<dbReference type="InterPro" id="IPR029058">
    <property type="entry name" value="AB_hydrolase_fold"/>
</dbReference>
<evidence type="ECO:0000256" key="1">
    <source>
        <dbReference type="SAM" id="MobiDB-lite"/>
    </source>
</evidence>
<accession>A0A4Y9Y1P3</accession>
<name>A0A4Y9Y1P3_9APHY</name>
<dbReference type="EMBL" id="SEKV01000573">
    <property type="protein sequence ID" value="TFY55643.1"/>
    <property type="molecule type" value="Genomic_DNA"/>
</dbReference>
<evidence type="ECO:0000313" key="2">
    <source>
        <dbReference type="EMBL" id="TFY55643.1"/>
    </source>
</evidence>
<reference evidence="2 3" key="1">
    <citation type="submission" date="2019-01" db="EMBL/GenBank/DDBJ databases">
        <title>Genome sequencing of the rare red list fungi Fomitopsis rosea.</title>
        <authorList>
            <person name="Buettner E."/>
            <person name="Kellner H."/>
        </authorList>
    </citation>
    <scope>NUCLEOTIDE SEQUENCE [LARGE SCALE GENOMIC DNA]</scope>
    <source>
        <strain evidence="2 3">DSM 105464</strain>
    </source>
</reference>
<proteinExistence type="predicted"/>
<protein>
    <submittedName>
        <fullName evidence="2">Uncharacterized protein</fullName>
    </submittedName>
</protein>
<dbReference type="AlphaFoldDB" id="A0A4Y9Y1P3"/>
<dbReference type="Proteomes" id="UP000298390">
    <property type="component" value="Unassembled WGS sequence"/>
</dbReference>